<feature type="domain" description="Right handed beta helix" evidence="3">
    <location>
        <begin position="100"/>
        <end position="210"/>
    </location>
</feature>
<dbReference type="Gene3D" id="2.160.20.10">
    <property type="entry name" value="Single-stranded right-handed beta-helix, Pectin lyase-like"/>
    <property type="match status" value="1"/>
</dbReference>
<feature type="chain" id="PRO_5037426145" evidence="2">
    <location>
        <begin position="31"/>
        <end position="427"/>
    </location>
</feature>
<dbReference type="InterPro" id="IPR011050">
    <property type="entry name" value="Pectin_lyase_fold/virulence"/>
</dbReference>
<evidence type="ECO:0000313" key="5">
    <source>
        <dbReference type="Proteomes" id="UP000654108"/>
    </source>
</evidence>
<dbReference type="PANTHER" id="PTHR22990">
    <property type="entry name" value="F-BOX ONLY PROTEIN"/>
    <property type="match status" value="1"/>
</dbReference>
<dbReference type="Proteomes" id="UP000654108">
    <property type="component" value="Unassembled WGS sequence"/>
</dbReference>
<dbReference type="InterPro" id="IPR039448">
    <property type="entry name" value="Beta_helix"/>
</dbReference>
<dbReference type="NCBIfam" id="TIGR03807">
    <property type="entry name" value="RR_fam_repeat"/>
    <property type="match status" value="1"/>
</dbReference>
<dbReference type="Pfam" id="PF13229">
    <property type="entry name" value="Beta_helix"/>
    <property type="match status" value="1"/>
</dbReference>
<dbReference type="InterPro" id="IPR022388">
    <property type="entry name" value="CHP03808"/>
</dbReference>
<feature type="signal peptide" evidence="2">
    <location>
        <begin position="1"/>
        <end position="30"/>
    </location>
</feature>
<keyword evidence="5" id="KW-1185">Reference proteome</keyword>
<accession>A0A927FTW7</accession>
<dbReference type="AlphaFoldDB" id="A0A927FTW7"/>
<organism evidence="4 5">
    <name type="scientific">Devosia oryzisoli</name>
    <dbReference type="NCBI Taxonomy" id="2774138"/>
    <lineage>
        <taxon>Bacteria</taxon>
        <taxon>Pseudomonadati</taxon>
        <taxon>Pseudomonadota</taxon>
        <taxon>Alphaproteobacteria</taxon>
        <taxon>Hyphomicrobiales</taxon>
        <taxon>Devosiaceae</taxon>
        <taxon>Devosia</taxon>
    </lineage>
</organism>
<dbReference type="PROSITE" id="PS51318">
    <property type="entry name" value="TAT"/>
    <property type="match status" value="1"/>
</dbReference>
<dbReference type="InterPro" id="IPR006311">
    <property type="entry name" value="TAT_signal"/>
</dbReference>
<evidence type="ECO:0000259" key="3">
    <source>
        <dbReference type="Pfam" id="PF13229"/>
    </source>
</evidence>
<dbReference type="SUPFAM" id="SSF51126">
    <property type="entry name" value="Pectin lyase-like"/>
    <property type="match status" value="1"/>
</dbReference>
<dbReference type="RefSeq" id="WP_191774240.1">
    <property type="nucleotide sequence ID" value="NZ_JACYFU010000002.1"/>
</dbReference>
<dbReference type="NCBIfam" id="TIGR03808">
    <property type="entry name" value="RR_plus_rpt_1"/>
    <property type="match status" value="1"/>
</dbReference>
<dbReference type="InterPro" id="IPR051550">
    <property type="entry name" value="SCF-Subunits/Alg-Epimerases"/>
</dbReference>
<dbReference type="PANTHER" id="PTHR22990:SF15">
    <property type="entry name" value="F-BOX ONLY PROTEIN 10"/>
    <property type="match status" value="1"/>
</dbReference>
<dbReference type="InterPro" id="IPR022444">
    <property type="entry name" value="Cofactor-bd_rpt"/>
</dbReference>
<dbReference type="EMBL" id="JACYFU010000002">
    <property type="protein sequence ID" value="MBD8065377.1"/>
    <property type="molecule type" value="Genomic_DNA"/>
</dbReference>
<evidence type="ECO:0000313" key="4">
    <source>
        <dbReference type="EMBL" id="MBD8065377.1"/>
    </source>
</evidence>
<comment type="caution">
    <text evidence="4">The sequence shown here is derived from an EMBL/GenBank/DDBJ whole genome shotgun (WGS) entry which is preliminary data.</text>
</comment>
<sequence length="427" mass="43199">MKSPRLTRRAVTLGGLAVAAAALVPGLTLAQEFDPASTADQTGALQAAIDAAAPAGRLLLPPGRFRVSGLRLPSSMTIEGIPGATWLVAQGAAIGAISSVSNLTLRDIGFVGDSGSDALLAIERSSGVTLTSCLFRDSPGMALQLSASAAIIDGCDFSGHGDAAIHAMDSTGLFITGNRIARCGNAGIRIWRSESGADNSIVRGNVISEIDWRDGGNGQNGNGINVFRADNVIVGDNAISGCAFSAIRLNATRNAQVSGNQCLASGEVAIFSEFGFSGSIIANNVVDGAAGGISMTNLDAEGHMAVCSGNIVRTIAPSSAVNPDTRPFGIFAEADAAIAGNVVDGVPGIAIGAGWGPYLRNVAISGNVVTNSRIGIGVSVAEGAGAVTITGNQLDATEHAIAGMRWTQVAEPDLAAAADRYPQLSFR</sequence>
<keyword evidence="2" id="KW-0732">Signal</keyword>
<dbReference type="InterPro" id="IPR012334">
    <property type="entry name" value="Pectin_lyas_fold"/>
</dbReference>
<evidence type="ECO:0000256" key="2">
    <source>
        <dbReference type="SAM" id="SignalP"/>
    </source>
</evidence>
<reference evidence="4" key="1">
    <citation type="submission" date="2020-09" db="EMBL/GenBank/DDBJ databases">
        <title>Genome seq and assembly of Devosia sp.</title>
        <authorList>
            <person name="Chhetri G."/>
        </authorList>
    </citation>
    <scope>NUCLEOTIDE SEQUENCE</scope>
    <source>
        <strain evidence="4">PTR5</strain>
    </source>
</reference>
<dbReference type="SMART" id="SM00710">
    <property type="entry name" value="PbH1"/>
    <property type="match status" value="8"/>
</dbReference>
<evidence type="ECO:0000256" key="1">
    <source>
        <dbReference type="ARBA" id="ARBA00022737"/>
    </source>
</evidence>
<keyword evidence="1" id="KW-0677">Repeat</keyword>
<protein>
    <submittedName>
        <fullName evidence="4">TIGR03808 family TAT-translocated repetitive protein</fullName>
    </submittedName>
</protein>
<dbReference type="InterPro" id="IPR006626">
    <property type="entry name" value="PbH1"/>
</dbReference>
<proteinExistence type="predicted"/>
<gene>
    <name evidence="4" type="ORF">IC608_07810</name>
</gene>
<name>A0A927FTW7_9HYPH</name>